<feature type="chain" id="PRO_5015962086" evidence="3">
    <location>
        <begin position="29"/>
        <end position="877"/>
    </location>
</feature>
<dbReference type="Proteomes" id="UP000249794">
    <property type="component" value="Unassembled WGS sequence"/>
</dbReference>
<feature type="signal peptide" evidence="3">
    <location>
        <begin position="1"/>
        <end position="28"/>
    </location>
</feature>
<dbReference type="InterPro" id="IPR015943">
    <property type="entry name" value="WD40/YVTN_repeat-like_dom_sf"/>
</dbReference>
<gene>
    <name evidence="4" type="ORF">DCF15_03395</name>
</gene>
<accession>A0A2W4XQ74</accession>
<dbReference type="Pfam" id="PF16258">
    <property type="entry name" value="DUF4912"/>
    <property type="match status" value="1"/>
</dbReference>
<keyword evidence="1" id="KW-0853">WD repeat</keyword>
<organism evidence="4 5">
    <name type="scientific">Phormidesmis priestleyi</name>
    <dbReference type="NCBI Taxonomy" id="268141"/>
    <lineage>
        <taxon>Bacteria</taxon>
        <taxon>Bacillati</taxon>
        <taxon>Cyanobacteriota</taxon>
        <taxon>Cyanophyceae</taxon>
        <taxon>Leptolyngbyales</taxon>
        <taxon>Leptolyngbyaceae</taxon>
        <taxon>Phormidesmis</taxon>
    </lineage>
</organism>
<dbReference type="InterPro" id="IPR001680">
    <property type="entry name" value="WD40_rpt"/>
</dbReference>
<evidence type="ECO:0000313" key="5">
    <source>
        <dbReference type="Proteomes" id="UP000249794"/>
    </source>
</evidence>
<proteinExistence type="predicted"/>
<dbReference type="EMBL" id="QBMP01000019">
    <property type="protein sequence ID" value="PZO59593.1"/>
    <property type="molecule type" value="Genomic_DNA"/>
</dbReference>
<evidence type="ECO:0000256" key="2">
    <source>
        <dbReference type="SAM" id="MobiDB-lite"/>
    </source>
</evidence>
<feature type="repeat" description="WD" evidence="1">
    <location>
        <begin position="113"/>
        <end position="147"/>
    </location>
</feature>
<reference evidence="5" key="1">
    <citation type="submission" date="2018-04" db="EMBL/GenBank/DDBJ databases">
        <authorList>
            <person name="Cornet L."/>
        </authorList>
    </citation>
    <scope>NUCLEOTIDE SEQUENCE [LARGE SCALE GENOMIC DNA]</scope>
</reference>
<evidence type="ECO:0000256" key="1">
    <source>
        <dbReference type="PROSITE-ProRule" id="PRU00221"/>
    </source>
</evidence>
<protein>
    <submittedName>
        <fullName evidence="4">Uncharacterized protein</fullName>
    </submittedName>
</protein>
<dbReference type="Gene3D" id="2.130.10.10">
    <property type="entry name" value="YVTN repeat-like/Quinoprotein amine dehydrogenase"/>
    <property type="match status" value="1"/>
</dbReference>
<dbReference type="AlphaFoldDB" id="A0A2W4XQ74"/>
<reference evidence="4 5" key="2">
    <citation type="submission" date="2018-06" db="EMBL/GenBank/DDBJ databases">
        <title>Metagenomic assembly of (sub)arctic Cyanobacteria and their associated microbiome from non-axenic cultures.</title>
        <authorList>
            <person name="Baurain D."/>
        </authorList>
    </citation>
    <scope>NUCLEOTIDE SEQUENCE [LARGE SCALE GENOMIC DNA]</scope>
    <source>
        <strain evidence="4">ULC027bin1</strain>
    </source>
</reference>
<dbReference type="PROSITE" id="PS50294">
    <property type="entry name" value="WD_REPEATS_REGION"/>
    <property type="match status" value="1"/>
</dbReference>
<dbReference type="PROSITE" id="PS50082">
    <property type="entry name" value="WD_REPEATS_2"/>
    <property type="match status" value="1"/>
</dbReference>
<evidence type="ECO:0000256" key="3">
    <source>
        <dbReference type="SAM" id="SignalP"/>
    </source>
</evidence>
<name>A0A2W4XQ74_9CYAN</name>
<dbReference type="InterPro" id="IPR032585">
    <property type="entry name" value="DUF4912"/>
</dbReference>
<dbReference type="SUPFAM" id="SSF101908">
    <property type="entry name" value="Putative isomerase YbhE"/>
    <property type="match status" value="1"/>
</dbReference>
<keyword evidence="3" id="KW-0732">Signal</keyword>
<dbReference type="SMART" id="SM00320">
    <property type="entry name" value="WD40"/>
    <property type="match status" value="2"/>
</dbReference>
<sequence>MMRANRSTLVKLCLLTALAVPVQRAAMASTQPRSSVYKGEPSPAVEEFLAVATSSDGEQAIADVREVETAAVAQIADPKPTATTADGKLTARTDDENLAVIEDASGTLVAGPLTGAGGAVTALAFSEDGKTLVTGTNTGKVRYWGIDGNPKGEAFQVVIGGDNTITDLEFQGNDKLYAAGSQGRSGFWGLDGLSYGEGTAVAAETGAGASSTASGATSPLWWLLPLLALGAGGLWLLSRRSKTAEVEPKRQTAPTATVPPPVGDPATDREVSNRAQSVISTDRVADESRAIPPSEPITAASLDPLPVGLPGLEPEPTAYESTAYESTDLESPELEGTNFDLSTPAVLGGSALGGIAVGAIGLDAGVESDSDEDEEWDDNLDLTLDDTPIEAIKTIESEPAPAADEPALSLTTANAAMAEPEDFWATGTEPTRDTVIADLADISAPEVALTIEPTRETIIGDRTVIFDGAAASMPLGAVAAGLSAGAVARIALEDSQSDSPDGVKFTEDEPLMSQDDLSSASETEPVIEPAIESAIAPLGMPTFTVEELASVDDGLPDLPDGYGDSRLVLLPRDPKWAYAYWDISNEHKEALRQQGGQQLMLRLYDVTDIDQSSQSPHSVQEYGCHEMARSWYVEIPVSDRDYTAEIGYLTADDHWLLLARSASVRVPPIYPSAWVKDRFVTVDWNQALAEQTVADLGRPDEDARSEVSDRATPEFPPVSDALLAITQEQQTAMRVAGSLFGSMHQLPPGALSDSGMASGQVSSLNLSGLTMSGVGMGSGGFELPERSRKFWLVADAELIVYGATEPDATLTIGDRTVPLSADGTFRFHISFPDGKLDYPIRAIAADGEQSRSVTLNFERDTPERNTNPKADAQDEWF</sequence>
<comment type="caution">
    <text evidence="4">The sequence shown here is derived from an EMBL/GenBank/DDBJ whole genome shotgun (WGS) entry which is preliminary data.</text>
</comment>
<feature type="region of interest" description="Disordered" evidence="2">
    <location>
        <begin position="495"/>
        <end position="521"/>
    </location>
</feature>
<feature type="region of interest" description="Disordered" evidence="2">
    <location>
        <begin position="244"/>
        <end position="310"/>
    </location>
</feature>
<evidence type="ECO:0000313" key="4">
    <source>
        <dbReference type="EMBL" id="PZO59593.1"/>
    </source>
</evidence>